<organism evidence="1 2">
    <name type="scientific">Nocardioides taihuensis</name>
    <dbReference type="NCBI Taxonomy" id="1835606"/>
    <lineage>
        <taxon>Bacteria</taxon>
        <taxon>Bacillati</taxon>
        <taxon>Actinomycetota</taxon>
        <taxon>Actinomycetes</taxon>
        <taxon>Propionibacteriales</taxon>
        <taxon>Nocardioidaceae</taxon>
        <taxon>Nocardioides</taxon>
    </lineage>
</organism>
<evidence type="ECO:0000313" key="2">
    <source>
        <dbReference type="Proteomes" id="UP001596087"/>
    </source>
</evidence>
<dbReference type="Proteomes" id="UP001596087">
    <property type="component" value="Unassembled WGS sequence"/>
</dbReference>
<name>A0ABW0BFM4_9ACTN</name>
<evidence type="ECO:0000313" key="1">
    <source>
        <dbReference type="EMBL" id="MFC5175777.1"/>
    </source>
</evidence>
<proteinExistence type="predicted"/>
<dbReference type="RefSeq" id="WP_378587082.1">
    <property type="nucleotide sequence ID" value="NZ_JBHSKD010000004.1"/>
</dbReference>
<sequence length="97" mass="10379">MAVIAEFRIPGATPEQVYQVEQRNAQRASELGRAPYDGMLFLAVAADGDGFRAVTCWRTEEAFRAVLDTMLGPDLTSLGLSAADVRVSPVVSMAMSG</sequence>
<accession>A0ABW0BFM4</accession>
<reference evidence="2" key="1">
    <citation type="journal article" date="2019" name="Int. J. Syst. Evol. Microbiol.">
        <title>The Global Catalogue of Microorganisms (GCM) 10K type strain sequencing project: providing services to taxonomists for standard genome sequencing and annotation.</title>
        <authorList>
            <consortium name="The Broad Institute Genomics Platform"/>
            <consortium name="The Broad Institute Genome Sequencing Center for Infectious Disease"/>
            <person name="Wu L."/>
            <person name="Ma J."/>
        </authorList>
    </citation>
    <scope>NUCLEOTIDE SEQUENCE [LARGE SCALE GENOMIC DNA]</scope>
    <source>
        <strain evidence="2">DFY41</strain>
    </source>
</reference>
<comment type="caution">
    <text evidence="1">The sequence shown here is derived from an EMBL/GenBank/DDBJ whole genome shotgun (WGS) entry which is preliminary data.</text>
</comment>
<keyword evidence="2" id="KW-1185">Reference proteome</keyword>
<dbReference type="EMBL" id="JBHSKD010000004">
    <property type="protein sequence ID" value="MFC5175777.1"/>
    <property type="molecule type" value="Genomic_DNA"/>
</dbReference>
<gene>
    <name evidence="1" type="ORF">ACFPGP_03775</name>
</gene>
<protein>
    <recommendedName>
        <fullName evidence="3">ABM domain-containing protein</fullName>
    </recommendedName>
</protein>
<evidence type="ECO:0008006" key="3">
    <source>
        <dbReference type="Google" id="ProtNLM"/>
    </source>
</evidence>